<feature type="domain" description="Metallo-beta-lactamase" evidence="1">
    <location>
        <begin position="24"/>
        <end position="224"/>
    </location>
</feature>
<dbReference type="InterPro" id="IPR037482">
    <property type="entry name" value="ST1585_MBL-fold"/>
</dbReference>
<accession>T1AGG2</accession>
<dbReference type="InterPro" id="IPR036866">
    <property type="entry name" value="RibonucZ/Hydroxyglut_hydro"/>
</dbReference>
<dbReference type="EMBL" id="AUZY01010026">
    <property type="protein sequence ID" value="EQD40084.1"/>
    <property type="molecule type" value="Genomic_DNA"/>
</dbReference>
<reference evidence="2" key="2">
    <citation type="journal article" date="2014" name="ISME J.">
        <title>Microbial stratification in low pH oxic and suboxic macroscopic growths along an acid mine drainage.</title>
        <authorList>
            <person name="Mendez-Garcia C."/>
            <person name="Mesa V."/>
            <person name="Sprenger R.R."/>
            <person name="Richter M."/>
            <person name="Diez M.S."/>
            <person name="Solano J."/>
            <person name="Bargiela R."/>
            <person name="Golyshina O.V."/>
            <person name="Manteca A."/>
            <person name="Ramos J.L."/>
            <person name="Gallego J.R."/>
            <person name="Llorente I."/>
            <person name="Martins Dos Santos V.A."/>
            <person name="Jensen O.N."/>
            <person name="Pelaez A.I."/>
            <person name="Sanchez J."/>
            <person name="Ferrer M."/>
        </authorList>
    </citation>
    <scope>NUCLEOTIDE SEQUENCE</scope>
</reference>
<dbReference type="AlphaFoldDB" id="T1AGG2"/>
<dbReference type="PANTHER" id="PTHR42951:SF22">
    <property type="entry name" value="METALLO BETA-LACTAMASE SUPERFAMILY LIPOPROTEIN"/>
    <property type="match status" value="1"/>
</dbReference>
<dbReference type="InterPro" id="IPR001279">
    <property type="entry name" value="Metallo-B-lactamas"/>
</dbReference>
<gene>
    <name evidence="2" type="ORF">B1B_15082</name>
</gene>
<name>T1AGG2_9ZZZZ</name>
<sequence>DRAVECLLADGLWQLDARLGGFDAVNAVFLAEGERPCLVETGPQLAAGTVRRALARRGLGPLDLATVVLTHIHLDHGGGAGEIAKAFPRARVLCHPLGARHLADPTRLVAAAAAVYGPALDTLYGRMTPVPAERVIAAQDGLRIDVGGGRWLRCIHAPGHAKHHLAVLDERSGTLLVGDAVGVRIPGAGPLRPSTPPDDFDRDQAIASLRRLAAVRPTQVVLTHFGSAGDPPSVLA</sequence>
<feature type="non-terminal residue" evidence="2">
    <location>
        <position position="236"/>
    </location>
</feature>
<dbReference type="Gene3D" id="3.60.15.10">
    <property type="entry name" value="Ribonuclease Z/Hydroxyacylglutathione hydrolase-like"/>
    <property type="match status" value="1"/>
</dbReference>
<protein>
    <submittedName>
        <fullName evidence="2">Beta-lactamase domain-containing protein</fullName>
    </submittedName>
</protein>
<proteinExistence type="predicted"/>
<reference evidence="2" key="1">
    <citation type="submission" date="2013-08" db="EMBL/GenBank/DDBJ databases">
        <authorList>
            <person name="Mendez C."/>
            <person name="Richter M."/>
            <person name="Ferrer M."/>
            <person name="Sanchez J."/>
        </authorList>
    </citation>
    <scope>NUCLEOTIDE SEQUENCE</scope>
</reference>
<dbReference type="PANTHER" id="PTHR42951">
    <property type="entry name" value="METALLO-BETA-LACTAMASE DOMAIN-CONTAINING"/>
    <property type="match status" value="1"/>
</dbReference>
<dbReference type="CDD" id="cd07726">
    <property type="entry name" value="ST1585-like_MBL-fold"/>
    <property type="match status" value="1"/>
</dbReference>
<dbReference type="Pfam" id="PF00753">
    <property type="entry name" value="Lactamase_B"/>
    <property type="match status" value="1"/>
</dbReference>
<organism evidence="2">
    <name type="scientific">mine drainage metagenome</name>
    <dbReference type="NCBI Taxonomy" id="410659"/>
    <lineage>
        <taxon>unclassified sequences</taxon>
        <taxon>metagenomes</taxon>
        <taxon>ecological metagenomes</taxon>
    </lineage>
</organism>
<evidence type="ECO:0000259" key="1">
    <source>
        <dbReference type="SMART" id="SM00849"/>
    </source>
</evidence>
<evidence type="ECO:0000313" key="2">
    <source>
        <dbReference type="EMBL" id="EQD40084.1"/>
    </source>
</evidence>
<comment type="caution">
    <text evidence="2">The sequence shown here is derived from an EMBL/GenBank/DDBJ whole genome shotgun (WGS) entry which is preliminary data.</text>
</comment>
<dbReference type="SMART" id="SM00849">
    <property type="entry name" value="Lactamase_B"/>
    <property type="match status" value="1"/>
</dbReference>
<feature type="non-terminal residue" evidence="2">
    <location>
        <position position="1"/>
    </location>
</feature>
<dbReference type="InterPro" id="IPR050855">
    <property type="entry name" value="NDM-1-like"/>
</dbReference>
<dbReference type="SUPFAM" id="SSF56281">
    <property type="entry name" value="Metallo-hydrolase/oxidoreductase"/>
    <property type="match status" value="1"/>
</dbReference>